<dbReference type="InterPro" id="IPR005119">
    <property type="entry name" value="LysR_subst-bd"/>
</dbReference>
<comment type="caution">
    <text evidence="6">The sequence shown here is derived from an EMBL/GenBank/DDBJ whole genome shotgun (WGS) entry which is preliminary data.</text>
</comment>
<dbReference type="Gene3D" id="3.40.190.290">
    <property type="match status" value="1"/>
</dbReference>
<dbReference type="InterPro" id="IPR036390">
    <property type="entry name" value="WH_DNA-bd_sf"/>
</dbReference>
<dbReference type="PANTHER" id="PTHR30126:SF40">
    <property type="entry name" value="HTH-TYPE TRANSCRIPTIONAL REGULATOR GLTR"/>
    <property type="match status" value="1"/>
</dbReference>
<protein>
    <submittedName>
        <fullName evidence="6">LysR family transcriptional regulator</fullName>
    </submittedName>
</protein>
<dbReference type="RefSeq" id="WP_108346095.1">
    <property type="nucleotide sequence ID" value="NZ_PYXZ01000010.1"/>
</dbReference>
<dbReference type="GO" id="GO:0003700">
    <property type="term" value="F:DNA-binding transcription factor activity"/>
    <property type="evidence" value="ECO:0007669"/>
    <property type="project" value="InterPro"/>
</dbReference>
<dbReference type="InterPro" id="IPR036388">
    <property type="entry name" value="WH-like_DNA-bd_sf"/>
</dbReference>
<feature type="domain" description="HTH lysR-type" evidence="5">
    <location>
        <begin position="5"/>
        <end position="63"/>
    </location>
</feature>
<proteinExistence type="inferred from homology"/>
<reference evidence="6 7" key="1">
    <citation type="submission" date="2018-03" db="EMBL/GenBank/DDBJ databases">
        <authorList>
            <person name="Keele B.F."/>
        </authorList>
    </citation>
    <scope>NUCLEOTIDE SEQUENCE [LARGE SCALE GENOMIC DNA]</scope>
    <source>
        <strain evidence="6 7">IB-3</strain>
    </source>
</reference>
<dbReference type="Pfam" id="PF03466">
    <property type="entry name" value="LysR_substrate"/>
    <property type="match status" value="1"/>
</dbReference>
<dbReference type="Gene3D" id="1.10.10.10">
    <property type="entry name" value="Winged helix-like DNA-binding domain superfamily/Winged helix DNA-binding domain"/>
    <property type="match status" value="1"/>
</dbReference>
<dbReference type="PANTHER" id="PTHR30126">
    <property type="entry name" value="HTH-TYPE TRANSCRIPTIONAL REGULATOR"/>
    <property type="match status" value="1"/>
</dbReference>
<dbReference type="EMBL" id="PYXZ01000010">
    <property type="protein sequence ID" value="PUA79525.1"/>
    <property type="molecule type" value="Genomic_DNA"/>
</dbReference>
<dbReference type="PROSITE" id="PS50931">
    <property type="entry name" value="HTH_LYSR"/>
    <property type="match status" value="1"/>
</dbReference>
<organism evidence="6 7">
    <name type="scientific">Nocardioides currus</name>
    <dbReference type="NCBI Taxonomy" id="2133958"/>
    <lineage>
        <taxon>Bacteria</taxon>
        <taxon>Bacillati</taxon>
        <taxon>Actinomycetota</taxon>
        <taxon>Actinomycetes</taxon>
        <taxon>Propionibacteriales</taxon>
        <taxon>Nocardioidaceae</taxon>
        <taxon>Nocardioides</taxon>
    </lineage>
</organism>
<evidence type="ECO:0000259" key="5">
    <source>
        <dbReference type="PROSITE" id="PS50931"/>
    </source>
</evidence>
<dbReference type="CDD" id="cd05466">
    <property type="entry name" value="PBP2_LTTR_substrate"/>
    <property type="match status" value="1"/>
</dbReference>
<dbReference type="AlphaFoldDB" id="A0A2R7YSZ9"/>
<gene>
    <name evidence="6" type="ORF">C7S10_19370</name>
</gene>
<dbReference type="Proteomes" id="UP000244867">
    <property type="component" value="Unassembled WGS sequence"/>
</dbReference>
<evidence type="ECO:0000313" key="7">
    <source>
        <dbReference type="Proteomes" id="UP000244867"/>
    </source>
</evidence>
<dbReference type="InterPro" id="IPR000847">
    <property type="entry name" value="LysR_HTH_N"/>
</dbReference>
<keyword evidence="3" id="KW-0238">DNA-binding</keyword>
<evidence type="ECO:0000256" key="4">
    <source>
        <dbReference type="ARBA" id="ARBA00023163"/>
    </source>
</evidence>
<dbReference type="GO" id="GO:0000976">
    <property type="term" value="F:transcription cis-regulatory region binding"/>
    <property type="evidence" value="ECO:0007669"/>
    <property type="project" value="TreeGrafter"/>
</dbReference>
<keyword evidence="7" id="KW-1185">Reference proteome</keyword>
<accession>A0A2R7YSZ9</accession>
<dbReference type="SUPFAM" id="SSF46785">
    <property type="entry name" value="Winged helix' DNA-binding domain"/>
    <property type="match status" value="1"/>
</dbReference>
<name>A0A2R7YSZ9_9ACTN</name>
<comment type="similarity">
    <text evidence="1">Belongs to the LysR transcriptional regulatory family.</text>
</comment>
<evidence type="ECO:0000256" key="1">
    <source>
        <dbReference type="ARBA" id="ARBA00009437"/>
    </source>
</evidence>
<dbReference type="Pfam" id="PF00126">
    <property type="entry name" value="HTH_1"/>
    <property type="match status" value="1"/>
</dbReference>
<dbReference type="SUPFAM" id="SSF53850">
    <property type="entry name" value="Periplasmic binding protein-like II"/>
    <property type="match status" value="1"/>
</dbReference>
<evidence type="ECO:0000256" key="2">
    <source>
        <dbReference type="ARBA" id="ARBA00023015"/>
    </source>
</evidence>
<evidence type="ECO:0000313" key="6">
    <source>
        <dbReference type="EMBL" id="PUA79525.1"/>
    </source>
</evidence>
<evidence type="ECO:0000256" key="3">
    <source>
        <dbReference type="ARBA" id="ARBA00023125"/>
    </source>
</evidence>
<keyword evidence="4" id="KW-0804">Transcription</keyword>
<dbReference type="OrthoDB" id="3176554at2"/>
<sequence>MDVPLTLRRLEVFRLVVDERSVTRAARILRIAQPAVSSQIKALESWLGGAKMFVRTGNRLTLTEAGHRVDVWARQVLAGAAEVRRDVEDLETGVAGSVAIAGSMSVGSYLLPPLLADFVRERPQVDLNLCVLPPDEALQAVESGEVDFAVISWDERDVPEGVSTALLRHEPMSLCVGPSLLPAGASISLDDALDLPFVGVPRAGSPERQLHHQLRQLSDKEPRFVVRFGHAEPMKREASRHGWAILMPHYLVETDIAEGRLHQLRVDGLDLSERIILVWRKAKSFAPTQKAVFDLVRSQLSGPSVHPGP</sequence>
<keyword evidence="2" id="KW-0805">Transcription regulation</keyword>